<proteinExistence type="predicted"/>
<evidence type="ECO:0008006" key="6">
    <source>
        <dbReference type="Google" id="ProtNLM"/>
    </source>
</evidence>
<gene>
    <name evidence="4" type="ORF">A2494_02810</name>
</gene>
<evidence type="ECO:0000313" key="4">
    <source>
        <dbReference type="EMBL" id="OGZ19832.1"/>
    </source>
</evidence>
<evidence type="ECO:0000256" key="1">
    <source>
        <dbReference type="SAM" id="Phobius"/>
    </source>
</evidence>
<evidence type="ECO:0000259" key="3">
    <source>
        <dbReference type="Pfam" id="PF13739"/>
    </source>
</evidence>
<evidence type="ECO:0000313" key="5">
    <source>
        <dbReference type="Proteomes" id="UP000178106"/>
    </source>
</evidence>
<comment type="caution">
    <text evidence="4">The sequence shown here is derived from an EMBL/GenBank/DDBJ whole genome shotgun (WGS) entry which is preliminary data.</text>
</comment>
<sequence>MGQQTKILLFISGIIVGAGAVAIAPLFMQQEKPSDTEQVSPSEGVSAKEAILPTLINTSYKDEDTTTRIILDVSYPTISGSTNPETEASANKVIKKFINDIVQDLKSEEEGIDMDGIQGNIESTLSMTWEPMIVTSEFISLRFDYSAYSAGAAHPNNMSRVLNYDLAKGRILGTRDLFATPEEALPFLSVASRKALKKEMLDISKEEWDTQVLSGTEPIAENFKEVALTKEGLVVIFNPYQVAPYARGTQDILIGKNELTEKLAIEAQNALREVR</sequence>
<dbReference type="Pfam" id="PF13739">
    <property type="entry name" value="PdaC"/>
    <property type="match status" value="1"/>
</dbReference>
<dbReference type="Gene3D" id="3.30.565.40">
    <property type="entry name" value="Fervidobacterium nodosum Rt17-B1 like"/>
    <property type="match status" value="1"/>
</dbReference>
<reference evidence="4 5" key="1">
    <citation type="journal article" date="2016" name="Nat. Commun.">
        <title>Thousands of microbial genomes shed light on interconnected biogeochemical processes in an aquifer system.</title>
        <authorList>
            <person name="Anantharaman K."/>
            <person name="Brown C.T."/>
            <person name="Hug L.A."/>
            <person name="Sharon I."/>
            <person name="Castelle C.J."/>
            <person name="Probst A.J."/>
            <person name="Thomas B.C."/>
            <person name="Singh A."/>
            <person name="Wilkins M.J."/>
            <person name="Karaoz U."/>
            <person name="Brodie E.L."/>
            <person name="Williams K.H."/>
            <person name="Hubbard S.S."/>
            <person name="Banfield J.F."/>
        </authorList>
    </citation>
    <scope>NUCLEOTIDE SEQUENCE [LARGE SCALE GENOMIC DNA]</scope>
</reference>
<dbReference type="Proteomes" id="UP000178106">
    <property type="component" value="Unassembled WGS sequence"/>
</dbReference>
<dbReference type="AlphaFoldDB" id="A0A1G2E2A2"/>
<keyword evidence="1" id="KW-0472">Membrane</keyword>
<organism evidence="4 5">
    <name type="scientific">Candidatus Lloydbacteria bacterium RIFOXYC12_FULL_46_25</name>
    <dbReference type="NCBI Taxonomy" id="1798670"/>
    <lineage>
        <taxon>Bacteria</taxon>
        <taxon>Candidatus Lloydiibacteriota</taxon>
    </lineage>
</organism>
<keyword evidence="1" id="KW-0812">Transmembrane</keyword>
<name>A0A1G2E2A2_9BACT</name>
<dbReference type="InterPro" id="IPR037126">
    <property type="entry name" value="PdaC/RsiV-like_sf"/>
</dbReference>
<dbReference type="Gene3D" id="3.90.640.20">
    <property type="entry name" value="Heat-shock cognate protein, ATPase"/>
    <property type="match status" value="1"/>
</dbReference>
<dbReference type="InterPro" id="IPR025303">
    <property type="entry name" value="PdaC"/>
</dbReference>
<feature type="domain" description="Deacetylase PdaC" evidence="3">
    <location>
        <begin position="71"/>
        <end position="156"/>
    </location>
</feature>
<evidence type="ECO:0000259" key="2">
    <source>
        <dbReference type="Pfam" id="PF11738"/>
    </source>
</evidence>
<dbReference type="EMBL" id="MHLU01000039">
    <property type="protein sequence ID" value="OGZ19832.1"/>
    <property type="molecule type" value="Genomic_DNA"/>
</dbReference>
<dbReference type="Pfam" id="PF11738">
    <property type="entry name" value="DUF3298"/>
    <property type="match status" value="1"/>
</dbReference>
<feature type="transmembrane region" description="Helical" evidence="1">
    <location>
        <begin position="7"/>
        <end position="28"/>
    </location>
</feature>
<accession>A0A1G2E2A2</accession>
<keyword evidence="1" id="KW-1133">Transmembrane helix</keyword>
<protein>
    <recommendedName>
        <fullName evidence="6">DUF3298 domain-containing protein</fullName>
    </recommendedName>
</protein>
<dbReference type="InterPro" id="IPR021729">
    <property type="entry name" value="DUF3298"/>
</dbReference>
<feature type="domain" description="DUF3298" evidence="2">
    <location>
        <begin position="176"/>
        <end position="254"/>
    </location>
</feature>